<feature type="transmembrane region" description="Helical" evidence="5">
    <location>
        <begin position="248"/>
        <end position="265"/>
    </location>
</feature>
<evidence type="ECO:0000256" key="1">
    <source>
        <dbReference type="ARBA" id="ARBA00004141"/>
    </source>
</evidence>
<feature type="transmembrane region" description="Helical" evidence="5">
    <location>
        <begin position="170"/>
        <end position="189"/>
    </location>
</feature>
<keyword evidence="4 5" id="KW-0472">Membrane</keyword>
<dbReference type="GO" id="GO:0016020">
    <property type="term" value="C:membrane"/>
    <property type="evidence" value="ECO:0007669"/>
    <property type="project" value="UniProtKB-SubCell"/>
</dbReference>
<dbReference type="EMBL" id="AZCV01000004">
    <property type="protein sequence ID" value="KRK37644.1"/>
    <property type="molecule type" value="Genomic_DNA"/>
</dbReference>
<accession>A0A0R1GTM8</accession>
<evidence type="ECO:0008006" key="8">
    <source>
        <dbReference type="Google" id="ProtNLM"/>
    </source>
</evidence>
<feature type="transmembrane region" description="Helical" evidence="5">
    <location>
        <begin position="209"/>
        <end position="227"/>
    </location>
</feature>
<evidence type="ECO:0000256" key="2">
    <source>
        <dbReference type="ARBA" id="ARBA00022692"/>
    </source>
</evidence>
<dbReference type="PANTHER" id="PTHR43427">
    <property type="entry name" value="CHLORIDE CHANNEL PROTEIN CLC-E"/>
    <property type="match status" value="1"/>
</dbReference>
<evidence type="ECO:0000256" key="3">
    <source>
        <dbReference type="ARBA" id="ARBA00022989"/>
    </source>
</evidence>
<evidence type="ECO:0000313" key="7">
    <source>
        <dbReference type="Proteomes" id="UP000050909"/>
    </source>
</evidence>
<feature type="transmembrane region" description="Helical" evidence="5">
    <location>
        <begin position="364"/>
        <end position="384"/>
    </location>
</feature>
<keyword evidence="2 5" id="KW-0812">Transmembrane</keyword>
<comment type="caution">
    <text evidence="6">The sequence shown here is derived from an EMBL/GenBank/DDBJ whole genome shotgun (WGS) entry which is preliminary data.</text>
</comment>
<evidence type="ECO:0000313" key="6">
    <source>
        <dbReference type="EMBL" id="KRK37644.1"/>
    </source>
</evidence>
<dbReference type="Proteomes" id="UP000050909">
    <property type="component" value="Unassembled WGS sequence"/>
</dbReference>
<name>A0A0R1GTM8_9LACO</name>
<evidence type="ECO:0000256" key="5">
    <source>
        <dbReference type="SAM" id="Phobius"/>
    </source>
</evidence>
<dbReference type="SUPFAM" id="SSF81340">
    <property type="entry name" value="Clc chloride channel"/>
    <property type="match status" value="1"/>
</dbReference>
<evidence type="ECO:0000256" key="4">
    <source>
        <dbReference type="ARBA" id="ARBA00023136"/>
    </source>
</evidence>
<protein>
    <recommendedName>
        <fullName evidence="8">Chloride channel protein</fullName>
    </recommendedName>
</protein>
<keyword evidence="7" id="KW-1185">Reference proteome</keyword>
<dbReference type="PATRIC" id="fig|1423722.3.peg.1285"/>
<gene>
    <name evidence="6" type="ORF">FC62_GL001260</name>
</gene>
<organism evidence="6 7">
    <name type="scientific">Amylolactobacillus amylotrophicus DSM 20534</name>
    <dbReference type="NCBI Taxonomy" id="1423722"/>
    <lineage>
        <taxon>Bacteria</taxon>
        <taxon>Bacillati</taxon>
        <taxon>Bacillota</taxon>
        <taxon>Bacilli</taxon>
        <taxon>Lactobacillales</taxon>
        <taxon>Lactobacillaceae</taxon>
        <taxon>Amylolactobacillus</taxon>
    </lineage>
</organism>
<sequence length="414" mass="46481">MIFGLCASAVFGTLLGLFYALQTFLIDELWISPRVSPLQNAAMLVLVGAMILITTHFFGQLPQNYGKIRLQLRESGTANYRFVLLQMIFPAFILISGTSLGPEATLVSSTLLYGTWLRDKLRYYDLHFDLLQRFSGWQKWRRLLAINKYVLRTPVDSPAMLPLSARLKKVLTLAFFANGILWFVIVFTLSGEPGLVIRIGSSHWQGKAWVILLPLLFFSYFSGQVFYKLMVRIKQFVALNIQRPFFEVLLGGLVIFAAGLIAPEMLFSGQHNFHLFTTGWQSKSIVYLMMVALGKLVLLTICKQTGWLGGDIFPVLFSVTTIGFVIAHFLPSVDQIFAVVIVAIGMGTAILGSPILVGSLIGIMFAPLNLLPLVIVATIVLKIWQDYLADRVNVAYFKDIYDKTKWSSRVDNWS</sequence>
<dbReference type="AlphaFoldDB" id="A0A0R1GTM8"/>
<dbReference type="InterPro" id="IPR014743">
    <property type="entry name" value="Cl-channel_core"/>
</dbReference>
<dbReference type="GO" id="GO:0015108">
    <property type="term" value="F:chloride transmembrane transporter activity"/>
    <property type="evidence" value="ECO:0007669"/>
    <property type="project" value="InterPro"/>
</dbReference>
<dbReference type="Pfam" id="PF00654">
    <property type="entry name" value="Voltage_CLC"/>
    <property type="match status" value="1"/>
</dbReference>
<feature type="transmembrane region" description="Helical" evidence="5">
    <location>
        <begin position="313"/>
        <end position="330"/>
    </location>
</feature>
<dbReference type="CDD" id="cd00400">
    <property type="entry name" value="Voltage_gated_ClC"/>
    <property type="match status" value="1"/>
</dbReference>
<feature type="transmembrane region" description="Helical" evidence="5">
    <location>
        <begin position="336"/>
        <end position="357"/>
    </location>
</feature>
<reference evidence="6 7" key="1">
    <citation type="journal article" date="2015" name="Genome Announc.">
        <title>Expanding the biotechnology potential of lactobacilli through comparative genomics of 213 strains and associated genera.</title>
        <authorList>
            <person name="Sun Z."/>
            <person name="Harris H.M."/>
            <person name="McCann A."/>
            <person name="Guo C."/>
            <person name="Argimon S."/>
            <person name="Zhang W."/>
            <person name="Yang X."/>
            <person name="Jeffery I.B."/>
            <person name="Cooney J.C."/>
            <person name="Kagawa T.F."/>
            <person name="Liu W."/>
            <person name="Song Y."/>
            <person name="Salvetti E."/>
            <person name="Wrobel A."/>
            <person name="Rasinkangas P."/>
            <person name="Parkhill J."/>
            <person name="Rea M.C."/>
            <person name="O'Sullivan O."/>
            <person name="Ritari J."/>
            <person name="Douillard F.P."/>
            <person name="Paul Ross R."/>
            <person name="Yang R."/>
            <person name="Briner A.E."/>
            <person name="Felis G.E."/>
            <person name="de Vos W.M."/>
            <person name="Barrangou R."/>
            <person name="Klaenhammer T.R."/>
            <person name="Caufield P.W."/>
            <person name="Cui Y."/>
            <person name="Zhang H."/>
            <person name="O'Toole P.W."/>
        </authorList>
    </citation>
    <scope>NUCLEOTIDE SEQUENCE [LARGE SCALE GENOMIC DNA]</scope>
    <source>
        <strain evidence="6 7">DSM 20534</strain>
    </source>
</reference>
<dbReference type="InterPro" id="IPR050368">
    <property type="entry name" value="ClC-type_chloride_channel"/>
</dbReference>
<proteinExistence type="predicted"/>
<feature type="transmembrane region" description="Helical" evidence="5">
    <location>
        <begin position="36"/>
        <end position="58"/>
    </location>
</feature>
<comment type="subcellular location">
    <subcellularLocation>
        <location evidence="1">Membrane</location>
        <topology evidence="1">Multi-pass membrane protein</topology>
    </subcellularLocation>
</comment>
<dbReference type="Gene3D" id="1.10.3080.10">
    <property type="entry name" value="Clc chloride channel"/>
    <property type="match status" value="1"/>
</dbReference>
<dbReference type="PANTHER" id="PTHR43427:SF12">
    <property type="entry name" value="CHLORIDE TRANSPORTER"/>
    <property type="match status" value="1"/>
</dbReference>
<keyword evidence="3 5" id="KW-1133">Transmembrane helix</keyword>
<dbReference type="RefSeq" id="WP_056945771.1">
    <property type="nucleotide sequence ID" value="NZ_AZCV01000004.1"/>
</dbReference>
<dbReference type="InterPro" id="IPR001807">
    <property type="entry name" value="ClC"/>
</dbReference>